<dbReference type="Proteomes" id="UP000539313">
    <property type="component" value="Unassembled WGS sequence"/>
</dbReference>
<evidence type="ECO:0000313" key="2">
    <source>
        <dbReference type="Proteomes" id="UP000539313"/>
    </source>
</evidence>
<accession>A0A7W3R926</accession>
<keyword evidence="2" id="KW-1185">Reference proteome</keyword>
<gene>
    <name evidence="1" type="ORF">HNR21_003785</name>
</gene>
<name>A0A7W3R926_9ACTN</name>
<reference evidence="1 2" key="1">
    <citation type="submission" date="2020-08" db="EMBL/GenBank/DDBJ databases">
        <title>Sequencing the genomes of 1000 actinobacteria strains.</title>
        <authorList>
            <person name="Klenk H.-P."/>
        </authorList>
    </citation>
    <scope>NUCLEOTIDE SEQUENCE [LARGE SCALE GENOMIC DNA]</scope>
    <source>
        <strain evidence="1 2">DSM 45823</strain>
    </source>
</reference>
<proteinExistence type="predicted"/>
<protein>
    <submittedName>
        <fullName evidence="1">Uncharacterized protein</fullName>
    </submittedName>
</protein>
<evidence type="ECO:0000313" key="1">
    <source>
        <dbReference type="EMBL" id="MBA9004903.1"/>
    </source>
</evidence>
<dbReference type="AlphaFoldDB" id="A0A7W3R926"/>
<sequence length="63" mass="6536">MLCLTCQRVRPALNPAEYTAGRALLITRHGLCCCAHTVRSVPPRTPAVPAAPTAATAPAAAVR</sequence>
<comment type="caution">
    <text evidence="1">The sequence shown here is derived from an EMBL/GenBank/DDBJ whole genome shotgun (WGS) entry which is preliminary data.</text>
</comment>
<dbReference type="EMBL" id="JACJII010000001">
    <property type="protein sequence ID" value="MBA9004903.1"/>
    <property type="molecule type" value="Genomic_DNA"/>
</dbReference>
<organism evidence="1 2">
    <name type="scientific">Thermomonospora cellulosilytica</name>
    <dbReference type="NCBI Taxonomy" id="1411118"/>
    <lineage>
        <taxon>Bacteria</taxon>
        <taxon>Bacillati</taxon>
        <taxon>Actinomycetota</taxon>
        <taxon>Actinomycetes</taxon>
        <taxon>Streptosporangiales</taxon>
        <taxon>Thermomonosporaceae</taxon>
        <taxon>Thermomonospora</taxon>
    </lineage>
</organism>